<evidence type="ECO:0000259" key="2">
    <source>
        <dbReference type="Pfam" id="PF02272"/>
    </source>
</evidence>
<feature type="domain" description="DDH" evidence="1">
    <location>
        <begin position="22"/>
        <end position="162"/>
    </location>
</feature>
<protein>
    <submittedName>
        <fullName evidence="3">DHH family phosphoesterase</fullName>
    </submittedName>
</protein>
<organism evidence="3 4">
    <name type="scientific">Candidatus Cryptobacteroides gallistercoris</name>
    <dbReference type="NCBI Taxonomy" id="2840765"/>
    <lineage>
        <taxon>Bacteria</taxon>
        <taxon>Pseudomonadati</taxon>
        <taxon>Bacteroidota</taxon>
        <taxon>Bacteroidia</taxon>
        <taxon>Bacteroidales</taxon>
        <taxon>Candidatus Cryptobacteroides</taxon>
    </lineage>
</organism>
<dbReference type="AlphaFoldDB" id="A0A940IGL9"/>
<evidence type="ECO:0000313" key="4">
    <source>
        <dbReference type="Proteomes" id="UP000771749"/>
    </source>
</evidence>
<dbReference type="PANTHER" id="PTHR47618:SF1">
    <property type="entry name" value="BIFUNCTIONAL OLIGORIBONUCLEASE AND PAP PHOSPHATASE NRNA"/>
    <property type="match status" value="1"/>
</dbReference>
<dbReference type="EMBL" id="JADIMJ010000075">
    <property type="protein sequence ID" value="MBO8454074.1"/>
    <property type="molecule type" value="Genomic_DNA"/>
</dbReference>
<dbReference type="InterPro" id="IPR051319">
    <property type="entry name" value="Oligoribo/pAp-PDE_c-di-AMP_PDE"/>
</dbReference>
<name>A0A940IGL9_9BACT</name>
<dbReference type="Gene3D" id="3.10.310.30">
    <property type="match status" value="1"/>
</dbReference>
<evidence type="ECO:0000259" key="1">
    <source>
        <dbReference type="Pfam" id="PF01368"/>
    </source>
</evidence>
<dbReference type="InterPro" id="IPR001667">
    <property type="entry name" value="DDH_dom"/>
</dbReference>
<dbReference type="Pfam" id="PF02272">
    <property type="entry name" value="DHHA1"/>
    <property type="match status" value="1"/>
</dbReference>
<gene>
    <name evidence="3" type="ORF">IAC07_05040</name>
</gene>
<evidence type="ECO:0000313" key="3">
    <source>
        <dbReference type="EMBL" id="MBO8454074.1"/>
    </source>
</evidence>
<dbReference type="InterPro" id="IPR038763">
    <property type="entry name" value="DHH_sf"/>
</dbReference>
<feature type="domain" description="DHHA1" evidence="2">
    <location>
        <begin position="257"/>
        <end position="337"/>
    </location>
</feature>
<accession>A0A940IGL9</accession>
<dbReference type="InterPro" id="IPR003156">
    <property type="entry name" value="DHHA1_dom"/>
</dbReference>
<comment type="caution">
    <text evidence="3">The sequence shown here is derived from an EMBL/GenBank/DDBJ whole genome shotgun (WGS) entry which is preliminary data.</text>
</comment>
<reference evidence="3" key="1">
    <citation type="submission" date="2020-10" db="EMBL/GenBank/DDBJ databases">
        <authorList>
            <person name="Gilroy R."/>
        </authorList>
    </citation>
    <scope>NUCLEOTIDE SEQUENCE</scope>
    <source>
        <strain evidence="3">F1-3629</strain>
    </source>
</reference>
<proteinExistence type="predicted"/>
<dbReference type="Proteomes" id="UP000771749">
    <property type="component" value="Unassembled WGS sequence"/>
</dbReference>
<dbReference type="Gene3D" id="3.90.1640.10">
    <property type="entry name" value="inorganic pyrophosphatase (n-terminal core)"/>
    <property type="match status" value="1"/>
</dbReference>
<sequence length="356" mass="38698">MKANDIQGINELYGAISGAAGNIIITAHIRPDGDAMGSSLAMMRYIRSIGRQAFIIFPDMYPENLGFMVRPSETGFIISAEDDFGQASELFGDAGLVICLDFNRIAENRCGRLASLVGDFGGPRVLIDHHPGPELERFSLAFSETEISSASELLFSILTGMPGIEGDAGKLPDGAGEALFTGMTTDTNNFANSVFPSTFRMASALLEAGVDRDGILQHLYNEYKENRLRILGKMLEEMTITDDGVAYMIMDRRTIGKFGIMEGETEGFVNLPLSVGKVRLSCFLKEDDGFLRVSLRSKKGVSANRCAAEFFNGGGHEQASGGRLYIPGDIRDISEAAAYVERVTHIFMNRNNGQGI</sequence>
<dbReference type="SUPFAM" id="SSF64182">
    <property type="entry name" value="DHH phosphoesterases"/>
    <property type="match status" value="1"/>
</dbReference>
<dbReference type="Pfam" id="PF01368">
    <property type="entry name" value="DHH"/>
    <property type="match status" value="1"/>
</dbReference>
<dbReference type="PANTHER" id="PTHR47618">
    <property type="entry name" value="BIFUNCTIONAL OLIGORIBONUCLEASE AND PAP PHOSPHATASE NRNA"/>
    <property type="match status" value="1"/>
</dbReference>
<reference evidence="3" key="2">
    <citation type="journal article" date="2021" name="PeerJ">
        <title>Extensive microbial diversity within the chicken gut microbiome revealed by metagenomics and culture.</title>
        <authorList>
            <person name="Gilroy R."/>
            <person name="Ravi A."/>
            <person name="Getino M."/>
            <person name="Pursley I."/>
            <person name="Horton D.L."/>
            <person name="Alikhan N.F."/>
            <person name="Baker D."/>
            <person name="Gharbi K."/>
            <person name="Hall N."/>
            <person name="Watson M."/>
            <person name="Adriaenssens E.M."/>
            <person name="Foster-Nyarko E."/>
            <person name="Jarju S."/>
            <person name="Secka A."/>
            <person name="Antonio M."/>
            <person name="Oren A."/>
            <person name="Chaudhuri R.R."/>
            <person name="La Ragione R."/>
            <person name="Hildebrand F."/>
            <person name="Pallen M.J."/>
        </authorList>
    </citation>
    <scope>NUCLEOTIDE SEQUENCE</scope>
    <source>
        <strain evidence="3">F1-3629</strain>
    </source>
</reference>
<dbReference type="GO" id="GO:0003676">
    <property type="term" value="F:nucleic acid binding"/>
    <property type="evidence" value="ECO:0007669"/>
    <property type="project" value="InterPro"/>
</dbReference>